<feature type="region of interest" description="Disordered" evidence="1">
    <location>
        <begin position="1"/>
        <end position="31"/>
    </location>
</feature>
<protein>
    <submittedName>
        <fullName evidence="3">Uncharacterized protein</fullName>
    </submittedName>
</protein>
<evidence type="ECO:0000256" key="1">
    <source>
        <dbReference type="SAM" id="MobiDB-lite"/>
    </source>
</evidence>
<name>A0A1F5EV96_9BACT</name>
<feature type="region of interest" description="Disordered" evidence="1">
    <location>
        <begin position="58"/>
        <end position="83"/>
    </location>
</feature>
<dbReference type="AlphaFoldDB" id="A0A1F5EV96"/>
<evidence type="ECO:0000313" key="4">
    <source>
        <dbReference type="Proteomes" id="UP000177979"/>
    </source>
</evidence>
<evidence type="ECO:0000313" key="3">
    <source>
        <dbReference type="EMBL" id="OGD71290.1"/>
    </source>
</evidence>
<sequence>MDKDEPKQLKLTNRSGGESQKEKKEKKEKDSKGNRWVIVLLLLATIIASLIFSIGGPARQKSAEENREGNQENPLGAPRVYQF</sequence>
<gene>
    <name evidence="3" type="ORF">A2703_00645</name>
</gene>
<comment type="caution">
    <text evidence="3">The sequence shown here is derived from an EMBL/GenBank/DDBJ whole genome shotgun (WGS) entry which is preliminary data.</text>
</comment>
<feature type="compositionally biased region" description="Basic and acidic residues" evidence="1">
    <location>
        <begin position="61"/>
        <end position="70"/>
    </location>
</feature>
<feature type="compositionally biased region" description="Basic and acidic residues" evidence="1">
    <location>
        <begin position="19"/>
        <end position="31"/>
    </location>
</feature>
<proteinExistence type="predicted"/>
<accession>A0A1F5EV96</accession>
<dbReference type="Proteomes" id="UP000177979">
    <property type="component" value="Unassembled WGS sequence"/>
</dbReference>
<feature type="transmembrane region" description="Helical" evidence="2">
    <location>
        <begin position="36"/>
        <end position="55"/>
    </location>
</feature>
<keyword evidence="2" id="KW-0472">Membrane</keyword>
<keyword evidence="2" id="KW-1133">Transmembrane helix</keyword>
<organism evidence="3 4">
    <name type="scientific">Candidatus Collierbacteria bacterium RIFCSPHIGHO2_01_FULL_50_25</name>
    <dbReference type="NCBI Taxonomy" id="1817722"/>
    <lineage>
        <taxon>Bacteria</taxon>
        <taxon>Candidatus Collieribacteriota</taxon>
    </lineage>
</organism>
<dbReference type="EMBL" id="MFAG01000037">
    <property type="protein sequence ID" value="OGD71290.1"/>
    <property type="molecule type" value="Genomic_DNA"/>
</dbReference>
<reference evidence="3 4" key="1">
    <citation type="journal article" date="2016" name="Nat. Commun.">
        <title>Thousands of microbial genomes shed light on interconnected biogeochemical processes in an aquifer system.</title>
        <authorList>
            <person name="Anantharaman K."/>
            <person name="Brown C.T."/>
            <person name="Hug L.A."/>
            <person name="Sharon I."/>
            <person name="Castelle C.J."/>
            <person name="Probst A.J."/>
            <person name="Thomas B.C."/>
            <person name="Singh A."/>
            <person name="Wilkins M.J."/>
            <person name="Karaoz U."/>
            <person name="Brodie E.L."/>
            <person name="Williams K.H."/>
            <person name="Hubbard S.S."/>
            <person name="Banfield J.F."/>
        </authorList>
    </citation>
    <scope>NUCLEOTIDE SEQUENCE [LARGE SCALE GENOMIC DNA]</scope>
</reference>
<keyword evidence="2" id="KW-0812">Transmembrane</keyword>
<evidence type="ECO:0000256" key="2">
    <source>
        <dbReference type="SAM" id="Phobius"/>
    </source>
</evidence>